<evidence type="ECO:0000313" key="2">
    <source>
        <dbReference type="Proteomes" id="UP000008782"/>
    </source>
</evidence>
<reference evidence="2" key="1">
    <citation type="journal article" date="2012" name="Nat. Genet.">
        <title>Lifestyle transitions in plant pathogenic Colletotrichum fungi deciphered by genome and transcriptome analyses.</title>
        <authorList>
            <person name="O'Connell R.J."/>
            <person name="Thon M.R."/>
            <person name="Hacquard S."/>
            <person name="Amyotte S.G."/>
            <person name="Kleemann J."/>
            <person name="Torres M.F."/>
            <person name="Damm U."/>
            <person name="Buiate E.A."/>
            <person name="Epstein L."/>
            <person name="Alkan N."/>
            <person name="Altmueller J."/>
            <person name="Alvarado-Balderrama L."/>
            <person name="Bauser C.A."/>
            <person name="Becker C."/>
            <person name="Birren B.W."/>
            <person name="Chen Z."/>
            <person name="Choi J."/>
            <person name="Crouch J.A."/>
            <person name="Duvick J.P."/>
            <person name="Farman M.A."/>
            <person name="Gan P."/>
            <person name="Heiman D."/>
            <person name="Henrissat B."/>
            <person name="Howard R.J."/>
            <person name="Kabbage M."/>
            <person name="Koch C."/>
            <person name="Kracher B."/>
            <person name="Kubo Y."/>
            <person name="Law A.D."/>
            <person name="Lebrun M.-H."/>
            <person name="Lee Y.-H."/>
            <person name="Miyara I."/>
            <person name="Moore N."/>
            <person name="Neumann U."/>
            <person name="Nordstroem K."/>
            <person name="Panaccione D.G."/>
            <person name="Panstruga R."/>
            <person name="Place M."/>
            <person name="Proctor R.H."/>
            <person name="Prusky D."/>
            <person name="Rech G."/>
            <person name="Reinhardt R."/>
            <person name="Rollins J.A."/>
            <person name="Rounsley S."/>
            <person name="Schardl C.L."/>
            <person name="Schwartz D.C."/>
            <person name="Shenoy N."/>
            <person name="Shirasu K."/>
            <person name="Sikhakolli U.R."/>
            <person name="Stueber K."/>
            <person name="Sukno S.A."/>
            <person name="Sweigard J.A."/>
            <person name="Takano Y."/>
            <person name="Takahara H."/>
            <person name="Trail F."/>
            <person name="van der Does H.C."/>
            <person name="Voll L.M."/>
            <person name="Will I."/>
            <person name="Young S."/>
            <person name="Zeng Q."/>
            <person name="Zhang J."/>
            <person name="Zhou S."/>
            <person name="Dickman M.B."/>
            <person name="Schulze-Lefert P."/>
            <person name="Ver Loren van Themaat E."/>
            <person name="Ma L.-J."/>
            <person name="Vaillancourt L.J."/>
        </authorList>
    </citation>
    <scope>NUCLEOTIDE SEQUENCE [LARGE SCALE GENOMIC DNA]</scope>
    <source>
        <strain evidence="2">M1.001 / M2 / FGSC 10212</strain>
    </source>
</reference>
<dbReference type="HOGENOM" id="CLU_2468936_0_0_1"/>
<protein>
    <submittedName>
        <fullName evidence="1">Uncharacterized protein</fullName>
    </submittedName>
</protein>
<name>E3QA86_COLGM</name>
<accession>E3QA86</accession>
<evidence type="ECO:0000313" key="1">
    <source>
        <dbReference type="EMBL" id="EFQ27774.1"/>
    </source>
</evidence>
<keyword evidence="2" id="KW-1185">Reference proteome</keyword>
<sequence>MGRGVDDGLQRYNSQATIHTGLDIIIGILHQGYPPRQPLREGRWVISAQEENKTVLSTLGNQRSEATDELSAKQGLFSSIWPRSPPPH</sequence>
<dbReference type="Proteomes" id="UP000008782">
    <property type="component" value="Unassembled WGS sequence"/>
</dbReference>
<gene>
    <name evidence="1" type="ORF">GLRG_02918</name>
</gene>
<dbReference type="AlphaFoldDB" id="E3QA86"/>
<proteinExistence type="predicted"/>
<dbReference type="GeneID" id="24408283"/>
<dbReference type="RefSeq" id="XP_008091794.1">
    <property type="nucleotide sequence ID" value="XM_008093603.1"/>
</dbReference>
<dbReference type="VEuPathDB" id="FungiDB:GLRG_02918"/>
<organism evidence="2">
    <name type="scientific">Colletotrichum graminicola (strain M1.001 / M2 / FGSC 10212)</name>
    <name type="common">Maize anthracnose fungus</name>
    <name type="synonym">Glomerella graminicola</name>
    <dbReference type="NCBI Taxonomy" id="645133"/>
    <lineage>
        <taxon>Eukaryota</taxon>
        <taxon>Fungi</taxon>
        <taxon>Dikarya</taxon>
        <taxon>Ascomycota</taxon>
        <taxon>Pezizomycotina</taxon>
        <taxon>Sordariomycetes</taxon>
        <taxon>Hypocreomycetidae</taxon>
        <taxon>Glomerellales</taxon>
        <taxon>Glomerellaceae</taxon>
        <taxon>Colletotrichum</taxon>
        <taxon>Colletotrichum graminicola species complex</taxon>
    </lineage>
</organism>
<dbReference type="EMBL" id="GG697338">
    <property type="protein sequence ID" value="EFQ27774.1"/>
    <property type="molecule type" value="Genomic_DNA"/>
</dbReference>